<evidence type="ECO:0000256" key="2">
    <source>
        <dbReference type="ARBA" id="ARBA00022670"/>
    </source>
</evidence>
<evidence type="ECO:0000256" key="6">
    <source>
        <dbReference type="ARBA" id="ARBA00023157"/>
    </source>
</evidence>
<feature type="domain" description="Peptidase C1A papain C-terminal" evidence="8">
    <location>
        <begin position="106"/>
        <end position="332"/>
    </location>
</feature>
<dbReference type="OMA" id="HECRDES"/>
<dbReference type="Gene3D" id="3.90.70.10">
    <property type="entry name" value="Cysteine proteinases"/>
    <property type="match status" value="1"/>
</dbReference>
<dbReference type="SMART" id="SM00848">
    <property type="entry name" value="Inhibitor_I29"/>
    <property type="match status" value="1"/>
</dbReference>
<keyword evidence="3" id="KW-0378">Hydrolase</keyword>
<evidence type="ECO:0000313" key="11">
    <source>
        <dbReference type="Proteomes" id="UP000000305"/>
    </source>
</evidence>
<dbReference type="GO" id="GO:0005615">
    <property type="term" value="C:extracellular space"/>
    <property type="evidence" value="ECO:0000318"/>
    <property type="project" value="GO_Central"/>
</dbReference>
<evidence type="ECO:0000259" key="9">
    <source>
        <dbReference type="SMART" id="SM00848"/>
    </source>
</evidence>
<dbReference type="PROSITE" id="PS00639">
    <property type="entry name" value="THIOL_PROTEASE_HIS"/>
    <property type="match status" value="1"/>
</dbReference>
<keyword evidence="4" id="KW-0788">Thiol protease</keyword>
<evidence type="ECO:0008006" key="12">
    <source>
        <dbReference type="Google" id="ProtNLM"/>
    </source>
</evidence>
<dbReference type="InterPro" id="IPR013128">
    <property type="entry name" value="Peptidase_C1A"/>
</dbReference>
<dbReference type="Proteomes" id="UP000000305">
    <property type="component" value="Unassembled WGS sequence"/>
</dbReference>
<feature type="signal peptide" evidence="7">
    <location>
        <begin position="1"/>
        <end position="17"/>
    </location>
</feature>
<dbReference type="SUPFAM" id="SSF54001">
    <property type="entry name" value="Cysteine proteinases"/>
    <property type="match status" value="1"/>
</dbReference>
<dbReference type="HOGENOM" id="CLU_012184_1_2_1"/>
<dbReference type="InterPro" id="IPR013201">
    <property type="entry name" value="Prot_inhib_I29"/>
</dbReference>
<dbReference type="Pfam" id="PF00112">
    <property type="entry name" value="Peptidase_C1"/>
    <property type="match status" value="1"/>
</dbReference>
<evidence type="ECO:0000313" key="10">
    <source>
        <dbReference type="EMBL" id="EFX86891.1"/>
    </source>
</evidence>
<accession>E9G0E8</accession>
<dbReference type="GO" id="GO:0004197">
    <property type="term" value="F:cysteine-type endopeptidase activity"/>
    <property type="evidence" value="ECO:0000318"/>
    <property type="project" value="GO_Central"/>
</dbReference>
<feature type="chain" id="PRO_5018708282" description="Peptidase C1A papain C-terminal domain-containing protein" evidence="7">
    <location>
        <begin position="18"/>
        <end position="334"/>
    </location>
</feature>
<dbReference type="OrthoDB" id="190265at2759"/>
<dbReference type="eggNOG" id="KOG1543">
    <property type="taxonomic scope" value="Eukaryota"/>
</dbReference>
<dbReference type="Pfam" id="PF08246">
    <property type="entry name" value="Inhibitor_I29"/>
    <property type="match status" value="1"/>
</dbReference>
<dbReference type="PANTHER" id="PTHR12411">
    <property type="entry name" value="CYSTEINE PROTEASE FAMILY C1-RELATED"/>
    <property type="match status" value="1"/>
</dbReference>
<dbReference type="KEGG" id="dpx:DAPPUDRAFT_312307"/>
<evidence type="ECO:0000256" key="5">
    <source>
        <dbReference type="ARBA" id="ARBA00023145"/>
    </source>
</evidence>
<feature type="domain" description="Cathepsin propeptide inhibitor" evidence="9">
    <location>
        <begin position="25"/>
        <end position="80"/>
    </location>
</feature>
<dbReference type="AlphaFoldDB" id="E9G0E8"/>
<dbReference type="GO" id="GO:0051603">
    <property type="term" value="P:proteolysis involved in protein catabolic process"/>
    <property type="evidence" value="ECO:0000318"/>
    <property type="project" value="GO_Central"/>
</dbReference>
<proteinExistence type="inferred from homology"/>
<sequence>MKFYLAFLLVILAVAVADKDDDFLWKSFKLEHGKNHSPEKELSRKQNFLKQQRKIEKHNRENNGWKMAHSRFSDMTDQEKSVVRGARMMKRKPQDNENAANFPDDVPRNIDYRANKCLQPIRDQGHCGSCWAFSAITALEFSKCKKTGVAVALSEQMLIDCDNSNSGCGGGDYTRAWQYAYDKGGAMTLASYPYVSGAINHTSVSCKFNSAAVAVNVSTYDWTYPYPNATVTMTYLQSFGPLPTTIKVLDSLFNYASGVYSDPACIVADENDVDHAVVIVGYGTTAATATAPATPYWIVRNTWGTGWGLSGYFFIRRGVNMCNIESWTAYVRVV</sequence>
<evidence type="ECO:0000256" key="1">
    <source>
        <dbReference type="ARBA" id="ARBA00008455"/>
    </source>
</evidence>
<dbReference type="EMBL" id="GL732528">
    <property type="protein sequence ID" value="EFX86891.1"/>
    <property type="molecule type" value="Genomic_DNA"/>
</dbReference>
<evidence type="ECO:0000256" key="4">
    <source>
        <dbReference type="ARBA" id="ARBA00022807"/>
    </source>
</evidence>
<keyword evidence="2" id="KW-0645">Protease</keyword>
<name>E9G0E8_DAPPU</name>
<dbReference type="GO" id="GO:0005764">
    <property type="term" value="C:lysosome"/>
    <property type="evidence" value="ECO:0000318"/>
    <property type="project" value="GO_Central"/>
</dbReference>
<dbReference type="InterPro" id="IPR000668">
    <property type="entry name" value="Peptidase_C1A_C"/>
</dbReference>
<evidence type="ECO:0000256" key="7">
    <source>
        <dbReference type="SAM" id="SignalP"/>
    </source>
</evidence>
<keyword evidence="6" id="KW-1015">Disulfide bond</keyword>
<dbReference type="InterPro" id="IPR000169">
    <property type="entry name" value="Pept_cys_AS"/>
</dbReference>
<dbReference type="InParanoid" id="E9G0E8"/>
<organism evidence="10 11">
    <name type="scientific">Daphnia pulex</name>
    <name type="common">Water flea</name>
    <dbReference type="NCBI Taxonomy" id="6669"/>
    <lineage>
        <taxon>Eukaryota</taxon>
        <taxon>Metazoa</taxon>
        <taxon>Ecdysozoa</taxon>
        <taxon>Arthropoda</taxon>
        <taxon>Crustacea</taxon>
        <taxon>Branchiopoda</taxon>
        <taxon>Diplostraca</taxon>
        <taxon>Cladocera</taxon>
        <taxon>Anomopoda</taxon>
        <taxon>Daphniidae</taxon>
        <taxon>Daphnia</taxon>
    </lineage>
</organism>
<dbReference type="CDD" id="cd02248">
    <property type="entry name" value="Peptidase_C1A"/>
    <property type="match status" value="1"/>
</dbReference>
<dbReference type="InterPro" id="IPR025661">
    <property type="entry name" value="Pept_asp_AS"/>
</dbReference>
<reference evidence="10 11" key="1">
    <citation type="journal article" date="2011" name="Science">
        <title>The ecoresponsive genome of Daphnia pulex.</title>
        <authorList>
            <person name="Colbourne J.K."/>
            <person name="Pfrender M.E."/>
            <person name="Gilbert D."/>
            <person name="Thomas W.K."/>
            <person name="Tucker A."/>
            <person name="Oakley T.H."/>
            <person name="Tokishita S."/>
            <person name="Aerts A."/>
            <person name="Arnold G.J."/>
            <person name="Basu M.K."/>
            <person name="Bauer D.J."/>
            <person name="Caceres C.E."/>
            <person name="Carmel L."/>
            <person name="Casola C."/>
            <person name="Choi J.H."/>
            <person name="Detter J.C."/>
            <person name="Dong Q."/>
            <person name="Dusheyko S."/>
            <person name="Eads B.D."/>
            <person name="Frohlich T."/>
            <person name="Geiler-Samerotte K.A."/>
            <person name="Gerlach D."/>
            <person name="Hatcher P."/>
            <person name="Jogdeo S."/>
            <person name="Krijgsveld J."/>
            <person name="Kriventseva E.V."/>
            <person name="Kultz D."/>
            <person name="Laforsch C."/>
            <person name="Lindquist E."/>
            <person name="Lopez J."/>
            <person name="Manak J.R."/>
            <person name="Muller J."/>
            <person name="Pangilinan J."/>
            <person name="Patwardhan R.P."/>
            <person name="Pitluck S."/>
            <person name="Pritham E.J."/>
            <person name="Rechtsteiner A."/>
            <person name="Rho M."/>
            <person name="Rogozin I.B."/>
            <person name="Sakarya O."/>
            <person name="Salamov A."/>
            <person name="Schaack S."/>
            <person name="Shapiro H."/>
            <person name="Shiga Y."/>
            <person name="Skalitzky C."/>
            <person name="Smith Z."/>
            <person name="Souvorov A."/>
            <person name="Sung W."/>
            <person name="Tang Z."/>
            <person name="Tsuchiya D."/>
            <person name="Tu H."/>
            <person name="Vos H."/>
            <person name="Wang M."/>
            <person name="Wolf Y.I."/>
            <person name="Yamagata H."/>
            <person name="Yamada T."/>
            <person name="Ye Y."/>
            <person name="Shaw J.R."/>
            <person name="Andrews J."/>
            <person name="Crease T.J."/>
            <person name="Tang H."/>
            <person name="Lucas S.M."/>
            <person name="Robertson H.M."/>
            <person name="Bork P."/>
            <person name="Koonin E.V."/>
            <person name="Zdobnov E.M."/>
            <person name="Grigoriev I.V."/>
            <person name="Lynch M."/>
            <person name="Boore J.L."/>
        </authorList>
    </citation>
    <scope>NUCLEOTIDE SEQUENCE [LARGE SCALE GENOMIC DNA]</scope>
</reference>
<dbReference type="SMART" id="SM00645">
    <property type="entry name" value="Pept_C1"/>
    <property type="match status" value="1"/>
</dbReference>
<keyword evidence="5" id="KW-0865">Zymogen</keyword>
<dbReference type="FunFam" id="3.90.70.10:FF:000381">
    <property type="entry name" value="Uncharacterized protein"/>
    <property type="match status" value="1"/>
</dbReference>
<dbReference type="InterPro" id="IPR038765">
    <property type="entry name" value="Papain-like_cys_pep_sf"/>
</dbReference>
<evidence type="ECO:0000256" key="3">
    <source>
        <dbReference type="ARBA" id="ARBA00022801"/>
    </source>
</evidence>
<dbReference type="PROSITE" id="PS00640">
    <property type="entry name" value="THIOL_PROTEASE_ASN"/>
    <property type="match status" value="1"/>
</dbReference>
<dbReference type="InterPro" id="IPR025660">
    <property type="entry name" value="Pept_his_AS"/>
</dbReference>
<evidence type="ECO:0000259" key="8">
    <source>
        <dbReference type="SMART" id="SM00645"/>
    </source>
</evidence>
<keyword evidence="11" id="KW-1185">Reference proteome</keyword>
<comment type="similarity">
    <text evidence="1">Belongs to the peptidase C1 family.</text>
</comment>
<keyword evidence="7" id="KW-0732">Signal</keyword>
<dbReference type="PROSITE" id="PS00139">
    <property type="entry name" value="THIOL_PROTEASE_CYS"/>
    <property type="match status" value="1"/>
</dbReference>
<dbReference type="PRINTS" id="PR00705">
    <property type="entry name" value="PAPAIN"/>
</dbReference>
<dbReference type="InterPro" id="IPR039417">
    <property type="entry name" value="Peptidase_C1A_papain-like"/>
</dbReference>
<protein>
    <recommendedName>
        <fullName evidence="12">Peptidase C1A papain C-terminal domain-containing protein</fullName>
    </recommendedName>
</protein>
<gene>
    <name evidence="10" type="ORF">DAPPUDRAFT_312307</name>
</gene>